<dbReference type="GO" id="GO:0005737">
    <property type="term" value="C:cytoplasm"/>
    <property type="evidence" value="ECO:0007669"/>
    <property type="project" value="TreeGrafter"/>
</dbReference>
<evidence type="ECO:0000256" key="2">
    <source>
        <dbReference type="ARBA" id="ARBA00022598"/>
    </source>
</evidence>
<dbReference type="GO" id="GO:0016787">
    <property type="term" value="F:hydrolase activity"/>
    <property type="evidence" value="ECO:0007669"/>
    <property type="project" value="UniProtKB-KW"/>
</dbReference>
<dbReference type="PANTHER" id="PTHR10099:SF1">
    <property type="entry name" value="PHOSPHORIBOSYLFORMYLGLYCINAMIDINE SYNTHASE"/>
    <property type="match status" value="1"/>
</dbReference>
<dbReference type="STRING" id="643562.Daes_1468"/>
<dbReference type="InterPro" id="IPR010075">
    <property type="entry name" value="PRibForGlyAmidine_synth_PurQ"/>
</dbReference>
<dbReference type="Pfam" id="PF13507">
    <property type="entry name" value="GATase_5"/>
    <property type="match status" value="1"/>
</dbReference>
<proteinExistence type="predicted"/>
<dbReference type="PIRSF" id="PIRSF001586">
    <property type="entry name" value="FGAM_synth_I"/>
    <property type="match status" value="1"/>
</dbReference>
<dbReference type="EC" id="6.3.5.3" evidence="8"/>
<dbReference type="eggNOG" id="COG0047">
    <property type="taxonomic scope" value="Bacteria"/>
</dbReference>
<organism evidence="8 9">
    <name type="scientific">Pseudodesulfovibrio aespoeensis (strain ATCC 700646 / DSM 10631 / Aspo-2)</name>
    <name type="common">Desulfovibrio aespoeensis</name>
    <dbReference type="NCBI Taxonomy" id="643562"/>
    <lineage>
        <taxon>Bacteria</taxon>
        <taxon>Pseudomonadati</taxon>
        <taxon>Thermodesulfobacteriota</taxon>
        <taxon>Desulfovibrionia</taxon>
        <taxon>Desulfovibrionales</taxon>
        <taxon>Desulfovibrionaceae</taxon>
    </lineage>
</organism>
<dbReference type="GO" id="GO:0004642">
    <property type="term" value="F:phosphoribosylformylglycinamidine synthase activity"/>
    <property type="evidence" value="ECO:0007669"/>
    <property type="project" value="UniProtKB-EC"/>
</dbReference>
<dbReference type="SMART" id="SM01211">
    <property type="entry name" value="GATase_5"/>
    <property type="match status" value="1"/>
</dbReference>
<evidence type="ECO:0000313" key="8">
    <source>
        <dbReference type="EMBL" id="ADU62482.1"/>
    </source>
</evidence>
<dbReference type="Proteomes" id="UP000002191">
    <property type="component" value="Chromosome"/>
</dbReference>
<dbReference type="GO" id="GO:0006189">
    <property type="term" value="P:'de novo' IMP biosynthetic process"/>
    <property type="evidence" value="ECO:0007669"/>
    <property type="project" value="InterPro"/>
</dbReference>
<dbReference type="EMBL" id="CP002431">
    <property type="protein sequence ID" value="ADU62482.1"/>
    <property type="molecule type" value="Genomic_DNA"/>
</dbReference>
<keyword evidence="2 8" id="KW-0436">Ligase</keyword>
<dbReference type="RefSeq" id="WP_013514409.1">
    <property type="nucleotide sequence ID" value="NC_014844.1"/>
</dbReference>
<dbReference type="Gene3D" id="3.40.50.880">
    <property type="match status" value="1"/>
</dbReference>
<evidence type="ECO:0000256" key="3">
    <source>
        <dbReference type="ARBA" id="ARBA00022741"/>
    </source>
</evidence>
<keyword evidence="5" id="KW-0378">Hydrolase</keyword>
<accession>E6VWI1</accession>
<keyword evidence="9" id="KW-1185">Reference proteome</keyword>
<evidence type="ECO:0000256" key="6">
    <source>
        <dbReference type="ARBA" id="ARBA00022840"/>
    </source>
</evidence>
<evidence type="ECO:0000256" key="5">
    <source>
        <dbReference type="ARBA" id="ARBA00022801"/>
    </source>
</evidence>
<dbReference type="KEGG" id="das:Daes_1468"/>
<gene>
    <name evidence="8" type="ordered locus">Daes_1468</name>
</gene>
<sequence>MARVNALVITGYGTNCENESAYALKAAGADSADIAYFSDLVAGHVRMDSYNYLLCPGGFLDGDDLGAAQAAALRWRWANTVDGSPVLDQLKALFDSGGIILGICNGFQLLCKLGLLPAVGGRYFERQVSLSYNDSGRFEDRWVRLKANPASPCVFTKGLDLLDVPIRHGEGKIIPMDEATFRAIQESNLVAVQYVDPATGEPTQEYPYNPNGSPLGIAGLTDPSGRILGLMPHPECYNHPTNHPSWTRGTDPAIPLGLAMLEAGVNYLRTR</sequence>
<dbReference type="PANTHER" id="PTHR10099">
    <property type="entry name" value="PHOSPHORIBOSYLFORMYLGLYCINAMIDINE SYNTHASE"/>
    <property type="match status" value="1"/>
</dbReference>
<evidence type="ECO:0000256" key="7">
    <source>
        <dbReference type="ARBA" id="ARBA00022962"/>
    </source>
</evidence>
<keyword evidence="6" id="KW-0067">ATP-binding</keyword>
<evidence type="ECO:0000256" key="4">
    <source>
        <dbReference type="ARBA" id="ARBA00022755"/>
    </source>
</evidence>
<dbReference type="SUPFAM" id="SSF52317">
    <property type="entry name" value="Class I glutamine amidotransferase-like"/>
    <property type="match status" value="1"/>
</dbReference>
<dbReference type="OrthoDB" id="9804441at2"/>
<keyword evidence="3" id="KW-0547">Nucleotide-binding</keyword>
<evidence type="ECO:0000313" key="9">
    <source>
        <dbReference type="Proteomes" id="UP000002191"/>
    </source>
</evidence>
<dbReference type="AlphaFoldDB" id="E6VWI1"/>
<reference evidence="8 9" key="2">
    <citation type="journal article" date="2014" name="Genome Announc.">
        <title>Complete Genome Sequence of the Subsurface, Mesophilic Sulfate-Reducing Bacterium Desulfovibrio aespoeensis Aspo-2.</title>
        <authorList>
            <person name="Pedersen K."/>
            <person name="Bengtsson A."/>
            <person name="Edlund J."/>
            <person name="Rabe L."/>
            <person name="Hazen T."/>
            <person name="Chakraborty R."/>
            <person name="Goodwin L."/>
            <person name="Shapiro N."/>
        </authorList>
    </citation>
    <scope>NUCLEOTIDE SEQUENCE [LARGE SCALE GENOMIC DNA]</scope>
    <source>
        <strain evidence="9">ATCC 700646 / DSM 10631 / Aspo-2</strain>
    </source>
</reference>
<reference evidence="9" key="1">
    <citation type="submission" date="2010-12" db="EMBL/GenBank/DDBJ databases">
        <title>Complete sequence of Desulfovibrio aespoeensis Aspo-2.</title>
        <authorList>
            <consortium name="US DOE Joint Genome Institute"/>
            <person name="Lucas S."/>
            <person name="Copeland A."/>
            <person name="Lapidus A."/>
            <person name="Cheng J.-F."/>
            <person name="Goodwin L."/>
            <person name="Pitluck S."/>
            <person name="Chertkov O."/>
            <person name="Misra M."/>
            <person name="Detter J.C."/>
            <person name="Han C."/>
            <person name="Tapia R."/>
            <person name="Land M."/>
            <person name="Hauser L."/>
            <person name="Kyrpides N."/>
            <person name="Ivanova N."/>
            <person name="Ovchinnikova G."/>
            <person name="Pedersen K."/>
            <person name="Jagevall S."/>
            <person name="Hazen T."/>
            <person name="Woyke T."/>
        </authorList>
    </citation>
    <scope>NUCLEOTIDE SEQUENCE [LARGE SCALE GENOMIC DNA]</scope>
    <source>
        <strain evidence="9">ATCC 700646 / DSM 10631 / Aspo-2</strain>
    </source>
</reference>
<dbReference type="InterPro" id="IPR029062">
    <property type="entry name" value="Class_I_gatase-like"/>
</dbReference>
<name>E6VWI1_PSEA9</name>
<dbReference type="HOGENOM" id="CLU_001031_3_0_7"/>
<protein>
    <submittedName>
        <fullName evidence="8">Phosphoribosylformylglycinamidine synthase</fullName>
        <ecNumber evidence="8">6.3.5.3</ecNumber>
    </submittedName>
</protein>
<keyword evidence="1" id="KW-0963">Cytoplasm</keyword>
<keyword evidence="4" id="KW-0658">Purine biosynthesis</keyword>
<evidence type="ECO:0000256" key="1">
    <source>
        <dbReference type="ARBA" id="ARBA00022490"/>
    </source>
</evidence>
<dbReference type="GO" id="GO:0005524">
    <property type="term" value="F:ATP binding"/>
    <property type="evidence" value="ECO:0007669"/>
    <property type="project" value="UniProtKB-KW"/>
</dbReference>
<dbReference type="PROSITE" id="PS51273">
    <property type="entry name" value="GATASE_TYPE_1"/>
    <property type="match status" value="1"/>
</dbReference>
<keyword evidence="7" id="KW-0315">Glutamine amidotransferase</keyword>